<dbReference type="OrthoDB" id="5291587at2"/>
<feature type="domain" description="TnsA endonuclease N-terminal" evidence="1">
    <location>
        <begin position="77"/>
        <end position="183"/>
    </location>
</feature>
<dbReference type="InterPro" id="IPR011856">
    <property type="entry name" value="tRNA_endonuc-like_dom_sf"/>
</dbReference>
<dbReference type="Gene3D" id="3.40.1350.10">
    <property type="match status" value="1"/>
</dbReference>
<dbReference type="InterPro" id="IPR011335">
    <property type="entry name" value="Restrct_endonuc-II-like"/>
</dbReference>
<protein>
    <recommendedName>
        <fullName evidence="1">TnsA endonuclease N-terminal domain-containing protein</fullName>
    </recommendedName>
</protein>
<name>A0A1Q9HRD6_9VIBR</name>
<gene>
    <name evidence="2" type="ORF">BIY22_02550</name>
</gene>
<organism evidence="2 3">
    <name type="scientific">Vibrio panuliri</name>
    <dbReference type="NCBI Taxonomy" id="1381081"/>
    <lineage>
        <taxon>Bacteria</taxon>
        <taxon>Pseudomonadati</taxon>
        <taxon>Pseudomonadota</taxon>
        <taxon>Gammaproteobacteria</taxon>
        <taxon>Vibrionales</taxon>
        <taxon>Vibrionaceae</taxon>
        <taxon>Vibrio</taxon>
    </lineage>
</organism>
<dbReference type="Pfam" id="PF08722">
    <property type="entry name" value="Tn7_TnsA-like_N"/>
    <property type="match status" value="1"/>
</dbReference>
<sequence length="278" mass="33046">MQNKIVKQPRVSNEIILSLNRWKRDLEKAKQHVPFITVRHVNKVGRRHWIYCPRQGRDVHLLSDGELGAYKILLWQPETIRVEEQYALDIDESLDIAISGNIVHPRDWKTNFAHIMTTDFVRTTRTQSGARQRVAYTFKYWNQLYERCTDGNIKQINPRTWQKFAIEREYWRRRGVEYRIITERDTTKARIWNINSFELAHNLNPAPSELIEFGESFVEQWMGAPNDELQDHLQDVASKLGLSFKRSQSLFKYCGLHHLLPLNTTRYLRLFLPLELTL</sequence>
<dbReference type="AlphaFoldDB" id="A0A1Q9HRD6"/>
<dbReference type="CDD" id="cd22362">
    <property type="entry name" value="TnsA_endonuclease-like"/>
    <property type="match status" value="1"/>
</dbReference>
<dbReference type="RefSeq" id="WP_075706029.1">
    <property type="nucleotide sequence ID" value="NZ_MJMJ01000001.1"/>
</dbReference>
<comment type="caution">
    <text evidence="2">The sequence shown here is derived from an EMBL/GenBank/DDBJ whole genome shotgun (WGS) entry which is preliminary data.</text>
</comment>
<dbReference type="EMBL" id="MJMJ01000001">
    <property type="protein sequence ID" value="OLQ93392.1"/>
    <property type="molecule type" value="Genomic_DNA"/>
</dbReference>
<dbReference type="InterPro" id="IPR014833">
    <property type="entry name" value="TnsA_N"/>
</dbReference>
<dbReference type="Proteomes" id="UP000186313">
    <property type="component" value="Unassembled WGS sequence"/>
</dbReference>
<evidence type="ECO:0000313" key="3">
    <source>
        <dbReference type="Proteomes" id="UP000186313"/>
    </source>
</evidence>
<proteinExistence type="predicted"/>
<evidence type="ECO:0000259" key="1">
    <source>
        <dbReference type="Pfam" id="PF08722"/>
    </source>
</evidence>
<reference evidence="2 3" key="1">
    <citation type="submission" date="2016-09" db="EMBL/GenBank/DDBJ databases">
        <title>Genomic Taxonomy of the Vibrionaceae.</title>
        <authorList>
            <person name="Gonzalez-Castillo A."/>
            <person name="Gomez-Gil B."/>
            <person name="Enciso-Ibarra K."/>
        </authorList>
    </citation>
    <scope>NUCLEOTIDE SEQUENCE [LARGE SCALE GENOMIC DNA]</scope>
    <source>
        <strain evidence="2 3">CAIM 703</strain>
    </source>
</reference>
<evidence type="ECO:0000313" key="2">
    <source>
        <dbReference type="EMBL" id="OLQ93392.1"/>
    </source>
</evidence>
<accession>A0A1Q9HRD6</accession>
<dbReference type="GO" id="GO:0003676">
    <property type="term" value="F:nucleic acid binding"/>
    <property type="evidence" value="ECO:0007669"/>
    <property type="project" value="InterPro"/>
</dbReference>
<dbReference type="SUPFAM" id="SSF52980">
    <property type="entry name" value="Restriction endonuclease-like"/>
    <property type="match status" value="1"/>
</dbReference>
<dbReference type="STRING" id="1381081.BIY22_02550"/>